<dbReference type="InterPro" id="IPR001584">
    <property type="entry name" value="Integrase_cat-core"/>
</dbReference>
<dbReference type="InterPro" id="IPR002156">
    <property type="entry name" value="RNaseH_domain"/>
</dbReference>
<dbReference type="PANTHER" id="PTHR48475">
    <property type="entry name" value="RIBONUCLEASE H"/>
    <property type="match status" value="1"/>
</dbReference>
<evidence type="ECO:0000313" key="4">
    <source>
        <dbReference type="RefSeq" id="XP_021817022.1"/>
    </source>
</evidence>
<dbReference type="GO" id="GO:0004523">
    <property type="term" value="F:RNA-DNA hybrid ribonuclease activity"/>
    <property type="evidence" value="ECO:0007669"/>
    <property type="project" value="InterPro"/>
</dbReference>
<protein>
    <submittedName>
        <fullName evidence="4">Uncharacterized protein LOC110759276</fullName>
    </submittedName>
</protein>
<dbReference type="Pfam" id="PF13456">
    <property type="entry name" value="RVT_3"/>
    <property type="match status" value="1"/>
</dbReference>
<name>A0A6P5SS17_PRUAV</name>
<evidence type="ECO:0000313" key="3">
    <source>
        <dbReference type="Proteomes" id="UP000515124"/>
    </source>
</evidence>
<dbReference type="PROSITE" id="PS50994">
    <property type="entry name" value="INTEGRASE"/>
    <property type="match status" value="1"/>
</dbReference>
<dbReference type="Gene3D" id="3.30.420.10">
    <property type="entry name" value="Ribonuclease H-like superfamily/Ribonuclease H"/>
    <property type="match status" value="2"/>
</dbReference>
<dbReference type="SUPFAM" id="SSF53098">
    <property type="entry name" value="Ribonuclease H-like"/>
    <property type="match status" value="2"/>
</dbReference>
<dbReference type="PROSITE" id="PS50879">
    <property type="entry name" value="RNASE_H_1"/>
    <property type="match status" value="1"/>
</dbReference>
<sequence length="481" mass="54204">MALSEFTFQYVAQKSVKGQALADFLAHHPAQGQEEELEVEIGMAHMEKNHWTMHFDGSSTEARSGAGVVIESPQGQKWQFAFQLDFRCTNNQAEYEALIIGLEILKEMKATRVLVHGDSQLVINQLTGEYQCTSENLAMYYVTPLNTADGFSRISFVHVPRAENGEANEMAQVASGVNIPNTDHDRVIRVERRTLPALTERGMIAQVSSADITNEIDTAEADWRYPIVKYLRNPSGSHERTTHGLLLLCPSAEDIKVIMNESHEGICGAHQSGVKMRWLVRRHGYYWPTILKDCIEYVKGCIKCQIYGPIQRVPAEAFHLVTKPWPFRGWAVDIIGKIHPAASNQHAWILVATDYFPKWVEAESYRSISSAQVVKFFDNHIVHRFGIPETITADNGPVFASAETREYTEKMGIKLIHSTPYYPQSNGQAEASNKVIKGILEKMIEEKPRAWHDLLPEALWAYRTSKRSATGTTCSPKLFTP</sequence>
<dbReference type="PANTHER" id="PTHR48475:SF1">
    <property type="entry name" value="RNASE H TYPE-1 DOMAIN-CONTAINING PROTEIN"/>
    <property type="match status" value="1"/>
</dbReference>
<dbReference type="CDD" id="cd09279">
    <property type="entry name" value="RNase_HI_like"/>
    <property type="match status" value="1"/>
</dbReference>
<accession>A0A6P5SS17</accession>
<dbReference type="Proteomes" id="UP000515124">
    <property type="component" value="Unplaced"/>
</dbReference>
<evidence type="ECO:0000259" key="1">
    <source>
        <dbReference type="PROSITE" id="PS50879"/>
    </source>
</evidence>
<organism evidence="3 4">
    <name type="scientific">Prunus avium</name>
    <name type="common">Cherry</name>
    <name type="synonym">Cerasus avium</name>
    <dbReference type="NCBI Taxonomy" id="42229"/>
    <lineage>
        <taxon>Eukaryota</taxon>
        <taxon>Viridiplantae</taxon>
        <taxon>Streptophyta</taxon>
        <taxon>Embryophyta</taxon>
        <taxon>Tracheophyta</taxon>
        <taxon>Spermatophyta</taxon>
        <taxon>Magnoliopsida</taxon>
        <taxon>eudicotyledons</taxon>
        <taxon>Gunneridae</taxon>
        <taxon>Pentapetalae</taxon>
        <taxon>rosids</taxon>
        <taxon>fabids</taxon>
        <taxon>Rosales</taxon>
        <taxon>Rosaceae</taxon>
        <taxon>Amygdaloideae</taxon>
        <taxon>Amygdaleae</taxon>
        <taxon>Prunus</taxon>
    </lineage>
</organism>
<keyword evidence="3" id="KW-1185">Reference proteome</keyword>
<dbReference type="GO" id="GO:0003676">
    <property type="term" value="F:nucleic acid binding"/>
    <property type="evidence" value="ECO:0007669"/>
    <property type="project" value="InterPro"/>
</dbReference>
<proteinExistence type="predicted"/>
<dbReference type="InterPro" id="IPR041588">
    <property type="entry name" value="Integrase_H2C2"/>
</dbReference>
<dbReference type="Pfam" id="PF17921">
    <property type="entry name" value="Integrase_H2C2"/>
    <property type="match status" value="1"/>
</dbReference>
<dbReference type="AlphaFoldDB" id="A0A6P5SS17"/>
<evidence type="ECO:0000259" key="2">
    <source>
        <dbReference type="PROSITE" id="PS50994"/>
    </source>
</evidence>
<dbReference type="Gene3D" id="1.10.340.70">
    <property type="match status" value="1"/>
</dbReference>
<gene>
    <name evidence="4" type="primary">LOC110759276</name>
</gene>
<feature type="domain" description="Integrase catalytic" evidence="2">
    <location>
        <begin position="320"/>
        <end position="481"/>
    </location>
</feature>
<feature type="domain" description="RNase H type-1" evidence="1">
    <location>
        <begin position="47"/>
        <end position="180"/>
    </location>
</feature>
<dbReference type="InterPro" id="IPR036397">
    <property type="entry name" value="RNaseH_sf"/>
</dbReference>
<dbReference type="Pfam" id="PF00665">
    <property type="entry name" value="rve"/>
    <property type="match status" value="1"/>
</dbReference>
<dbReference type="KEGG" id="pavi:110759276"/>
<reference evidence="4" key="1">
    <citation type="submission" date="2025-08" db="UniProtKB">
        <authorList>
            <consortium name="RefSeq"/>
        </authorList>
    </citation>
    <scope>IDENTIFICATION</scope>
</reference>
<dbReference type="InterPro" id="IPR012337">
    <property type="entry name" value="RNaseH-like_sf"/>
</dbReference>
<dbReference type="RefSeq" id="XP_021817022.1">
    <property type="nucleotide sequence ID" value="XM_021961330.1"/>
</dbReference>
<dbReference type="GeneID" id="110759276"/>
<dbReference type="GO" id="GO:0015074">
    <property type="term" value="P:DNA integration"/>
    <property type="evidence" value="ECO:0007669"/>
    <property type="project" value="InterPro"/>
</dbReference>